<feature type="region of interest" description="Disordered" evidence="1">
    <location>
        <begin position="30"/>
        <end position="60"/>
    </location>
</feature>
<protein>
    <recommendedName>
        <fullName evidence="5">Lipoprotein</fullName>
    </recommendedName>
</protein>
<feature type="chain" id="PRO_5045300322" description="Lipoprotein" evidence="2">
    <location>
        <begin position="27"/>
        <end position="332"/>
    </location>
</feature>
<keyword evidence="2" id="KW-0732">Signal</keyword>
<accession>A0ABW4BFY1</accession>
<organism evidence="3 4">
    <name type="scientific">Lacticaseibacillus suilingensis</name>
    <dbReference type="NCBI Taxonomy" id="2799577"/>
    <lineage>
        <taxon>Bacteria</taxon>
        <taxon>Bacillati</taxon>
        <taxon>Bacillota</taxon>
        <taxon>Bacilli</taxon>
        <taxon>Lactobacillales</taxon>
        <taxon>Lactobacillaceae</taxon>
        <taxon>Lacticaseibacillus</taxon>
    </lineage>
</organism>
<evidence type="ECO:0000256" key="1">
    <source>
        <dbReference type="SAM" id="MobiDB-lite"/>
    </source>
</evidence>
<evidence type="ECO:0000313" key="4">
    <source>
        <dbReference type="Proteomes" id="UP001597199"/>
    </source>
</evidence>
<sequence>MKKSTWHLLISALALMSAIFMLSGCAGKKSGTSSASKSSVKNKTQTKHAKAASQKAKKLTAEEKAQQKKTKAIFKGITLSLVGTEDHPVVDWDKPTLLTNIATYLAKQEGADPATVLAIIKVKETAEKIPNEKQTVDGYSSFGRLGFPDMFETYYDSGIALTGEQKAALDNVASDLDDLTVNPSAGSNEDLGFDKPGYHANLSVYDSSGFGVEINKDFAQMPKPKAINVRELLTNHLYIHMTGWEGTEDTIKGVYLDQSTLSQISKLMGTTLEPDAVNALWDIRNNTLKYRPGDSVTIDFDSLAGKLAELTPSTASVTWYGDGQGPTVLQAE</sequence>
<dbReference type="EMBL" id="JBHTOA010000023">
    <property type="protein sequence ID" value="MFD1398803.1"/>
    <property type="molecule type" value="Genomic_DNA"/>
</dbReference>
<dbReference type="RefSeq" id="WP_204118697.1">
    <property type="nucleotide sequence ID" value="NZ_BOLV01000007.1"/>
</dbReference>
<reference evidence="4" key="1">
    <citation type="journal article" date="2019" name="Int. J. Syst. Evol. Microbiol.">
        <title>The Global Catalogue of Microorganisms (GCM) 10K type strain sequencing project: providing services to taxonomists for standard genome sequencing and annotation.</title>
        <authorList>
            <consortium name="The Broad Institute Genomics Platform"/>
            <consortium name="The Broad Institute Genome Sequencing Center for Infectious Disease"/>
            <person name="Wu L."/>
            <person name="Ma J."/>
        </authorList>
    </citation>
    <scope>NUCLEOTIDE SEQUENCE [LARGE SCALE GENOMIC DNA]</scope>
    <source>
        <strain evidence="4">CCM 9110</strain>
    </source>
</reference>
<name>A0ABW4BFY1_9LACO</name>
<feature type="compositionally biased region" description="Basic residues" evidence="1">
    <location>
        <begin position="44"/>
        <end position="58"/>
    </location>
</feature>
<comment type="caution">
    <text evidence="3">The sequence shown here is derived from an EMBL/GenBank/DDBJ whole genome shotgun (WGS) entry which is preliminary data.</text>
</comment>
<keyword evidence="4" id="KW-1185">Reference proteome</keyword>
<feature type="signal peptide" evidence="2">
    <location>
        <begin position="1"/>
        <end position="26"/>
    </location>
</feature>
<proteinExistence type="predicted"/>
<evidence type="ECO:0000256" key="2">
    <source>
        <dbReference type="SAM" id="SignalP"/>
    </source>
</evidence>
<dbReference type="Proteomes" id="UP001597199">
    <property type="component" value="Unassembled WGS sequence"/>
</dbReference>
<evidence type="ECO:0008006" key="5">
    <source>
        <dbReference type="Google" id="ProtNLM"/>
    </source>
</evidence>
<evidence type="ECO:0000313" key="3">
    <source>
        <dbReference type="EMBL" id="MFD1398803.1"/>
    </source>
</evidence>
<feature type="compositionally biased region" description="Low complexity" evidence="1">
    <location>
        <begin position="30"/>
        <end position="39"/>
    </location>
</feature>
<dbReference type="PROSITE" id="PS51257">
    <property type="entry name" value="PROKAR_LIPOPROTEIN"/>
    <property type="match status" value="1"/>
</dbReference>
<gene>
    <name evidence="3" type="ORF">ACFQ41_05730</name>
</gene>